<keyword evidence="1" id="KW-1133">Transmembrane helix</keyword>
<keyword evidence="1" id="KW-0472">Membrane</keyword>
<proteinExistence type="predicted"/>
<organism evidence="2 3">
    <name type="scientific">Burkholderia multivorans</name>
    <dbReference type="NCBI Taxonomy" id="87883"/>
    <lineage>
        <taxon>Bacteria</taxon>
        <taxon>Pseudomonadati</taxon>
        <taxon>Pseudomonadota</taxon>
        <taxon>Betaproteobacteria</taxon>
        <taxon>Burkholderiales</taxon>
        <taxon>Burkholderiaceae</taxon>
        <taxon>Burkholderia</taxon>
        <taxon>Burkholderia cepacia complex</taxon>
    </lineage>
</organism>
<feature type="transmembrane region" description="Helical" evidence="1">
    <location>
        <begin position="12"/>
        <end position="32"/>
    </location>
</feature>
<accession>A0AB37APS5</accession>
<evidence type="ECO:0000313" key="3">
    <source>
        <dbReference type="Proteomes" id="UP000237811"/>
    </source>
</evidence>
<reference evidence="2 3" key="1">
    <citation type="submission" date="2018-03" db="EMBL/GenBank/DDBJ databases">
        <authorList>
            <person name="Nguyen K."/>
            <person name="Fouts D."/>
            <person name="Sutton G."/>
        </authorList>
    </citation>
    <scope>NUCLEOTIDE SEQUENCE [LARGE SCALE GENOMIC DNA]</scope>
    <source>
        <strain evidence="2 3">AU14328</strain>
    </source>
</reference>
<dbReference type="EMBL" id="PVFR01000058">
    <property type="protein sequence ID" value="PRE45464.1"/>
    <property type="molecule type" value="Genomic_DNA"/>
</dbReference>
<name>A0AB37APS5_9BURK</name>
<feature type="transmembrane region" description="Helical" evidence="1">
    <location>
        <begin position="87"/>
        <end position="107"/>
    </location>
</feature>
<dbReference type="RefSeq" id="WP_105777595.1">
    <property type="nucleotide sequence ID" value="NZ_PVFQ01000024.1"/>
</dbReference>
<evidence type="ECO:0000313" key="2">
    <source>
        <dbReference type="EMBL" id="PRE45464.1"/>
    </source>
</evidence>
<comment type="caution">
    <text evidence="2">The sequence shown here is derived from an EMBL/GenBank/DDBJ whole genome shotgun (WGS) entry which is preliminary data.</text>
</comment>
<dbReference type="Proteomes" id="UP000237811">
    <property type="component" value="Unassembled WGS sequence"/>
</dbReference>
<dbReference type="Pfam" id="PF11162">
    <property type="entry name" value="DUF2946"/>
    <property type="match status" value="1"/>
</dbReference>
<keyword evidence="1" id="KW-0812">Transmembrane</keyword>
<gene>
    <name evidence="2" type="ORF">C6P99_19410</name>
</gene>
<protein>
    <submittedName>
        <fullName evidence="2">DUF2946 domain-containing protein</fullName>
    </submittedName>
</protein>
<dbReference type="AlphaFoldDB" id="A0AB37APS5"/>
<sequence>MNSHERRHLCAWLGMLAVCLIVLVPVVSQLLVSVRNHEPLAELCSAMPGMPGMQADSSTHHPGDPLAACDYCDLLATHATMPSIPPVLAPVLLMPAIAMVVVLSTRFTPLGAFPSGRPRDPPAFS</sequence>
<evidence type="ECO:0000256" key="1">
    <source>
        <dbReference type="SAM" id="Phobius"/>
    </source>
</evidence>
<dbReference type="InterPro" id="IPR021333">
    <property type="entry name" value="DUF2946"/>
</dbReference>